<dbReference type="AlphaFoldDB" id="A0A4Z2CLB7"/>
<evidence type="ECO:0000313" key="2">
    <source>
        <dbReference type="EMBL" id="TNN05037.1"/>
    </source>
</evidence>
<accession>A0A4Z2CLB7</accession>
<dbReference type="InterPro" id="IPR001584">
    <property type="entry name" value="Integrase_cat-core"/>
</dbReference>
<gene>
    <name evidence="2" type="ORF">EWB00_009775</name>
</gene>
<organism evidence="2 3">
    <name type="scientific">Schistosoma japonicum</name>
    <name type="common">Blood fluke</name>
    <dbReference type="NCBI Taxonomy" id="6182"/>
    <lineage>
        <taxon>Eukaryota</taxon>
        <taxon>Metazoa</taxon>
        <taxon>Spiralia</taxon>
        <taxon>Lophotrochozoa</taxon>
        <taxon>Platyhelminthes</taxon>
        <taxon>Trematoda</taxon>
        <taxon>Digenea</taxon>
        <taxon>Strigeidida</taxon>
        <taxon>Schistosomatoidea</taxon>
        <taxon>Schistosomatidae</taxon>
        <taxon>Schistosoma</taxon>
    </lineage>
</organism>
<dbReference type="EMBL" id="SKCS01000631">
    <property type="protein sequence ID" value="TNN05037.1"/>
    <property type="molecule type" value="Genomic_DNA"/>
</dbReference>
<comment type="caution">
    <text evidence="2">The sequence shown here is derived from an EMBL/GenBank/DDBJ whole genome shotgun (WGS) entry which is preliminary data.</text>
</comment>
<dbReference type="SUPFAM" id="SSF53098">
    <property type="entry name" value="Ribonuclease H-like"/>
    <property type="match status" value="1"/>
</dbReference>
<feature type="non-terminal residue" evidence="2">
    <location>
        <position position="1"/>
    </location>
</feature>
<dbReference type="PROSITE" id="PS50994">
    <property type="entry name" value="INTEGRASE"/>
    <property type="match status" value="1"/>
</dbReference>
<keyword evidence="3" id="KW-1185">Reference proteome</keyword>
<sequence>FDHVHVDLRCPLPANNGYTYVLPGIDRFMCWPKAVPLKVIAASTIANKLIKHWVLNFIVFFVITTDKGAQFKSRLFQQLTEML</sequence>
<reference evidence="2 3" key="1">
    <citation type="submission" date="2019-03" db="EMBL/GenBank/DDBJ databases">
        <title>An improved genome assembly of the fluke Schistosoma japonicum.</title>
        <authorList>
            <person name="Hu W."/>
            <person name="Luo F."/>
            <person name="Yin M."/>
            <person name="Mo X."/>
            <person name="Sun C."/>
            <person name="Wu Q."/>
            <person name="Zhu B."/>
            <person name="Xiang M."/>
            <person name="Wang J."/>
            <person name="Wang Y."/>
            <person name="Zhang T."/>
            <person name="Xu B."/>
            <person name="Zheng H."/>
            <person name="Feng Z."/>
        </authorList>
    </citation>
    <scope>NUCLEOTIDE SEQUENCE [LARGE SCALE GENOMIC DNA]</scope>
    <source>
        <strain evidence="2">HuSjv2</strain>
        <tissue evidence="2">Worms</tissue>
    </source>
</reference>
<feature type="non-terminal residue" evidence="2">
    <location>
        <position position="83"/>
    </location>
</feature>
<dbReference type="Proteomes" id="UP000311919">
    <property type="component" value="Unassembled WGS sequence"/>
</dbReference>
<dbReference type="InterPro" id="IPR012337">
    <property type="entry name" value="RNaseH-like_sf"/>
</dbReference>
<proteinExistence type="predicted"/>
<evidence type="ECO:0000259" key="1">
    <source>
        <dbReference type="PROSITE" id="PS50994"/>
    </source>
</evidence>
<dbReference type="OrthoDB" id="6145101at2759"/>
<dbReference type="GO" id="GO:0003676">
    <property type="term" value="F:nucleic acid binding"/>
    <property type="evidence" value="ECO:0007669"/>
    <property type="project" value="InterPro"/>
</dbReference>
<dbReference type="STRING" id="6182.A0A4Z2CLB7"/>
<evidence type="ECO:0000313" key="3">
    <source>
        <dbReference type="Proteomes" id="UP000311919"/>
    </source>
</evidence>
<dbReference type="InterPro" id="IPR036397">
    <property type="entry name" value="RNaseH_sf"/>
</dbReference>
<dbReference type="Gene3D" id="3.30.420.10">
    <property type="entry name" value="Ribonuclease H-like superfamily/Ribonuclease H"/>
    <property type="match status" value="1"/>
</dbReference>
<protein>
    <submittedName>
        <fullName evidence="2">Pol poly</fullName>
    </submittedName>
</protein>
<feature type="domain" description="Integrase catalytic" evidence="1">
    <location>
        <begin position="1"/>
        <end position="83"/>
    </location>
</feature>
<dbReference type="GO" id="GO:0015074">
    <property type="term" value="P:DNA integration"/>
    <property type="evidence" value="ECO:0007669"/>
    <property type="project" value="InterPro"/>
</dbReference>
<name>A0A4Z2CLB7_SCHJA</name>